<protein>
    <submittedName>
        <fullName evidence="1">Uncharacterized protein</fullName>
    </submittedName>
</protein>
<proteinExistence type="predicted"/>
<reference evidence="1" key="1">
    <citation type="submission" date="2022-01" db="EMBL/GenBank/DDBJ databases">
        <authorList>
            <person name="King R."/>
        </authorList>
    </citation>
    <scope>NUCLEOTIDE SEQUENCE</scope>
</reference>
<name>A0A9P0CH59_9CUCU</name>
<organism evidence="1 2">
    <name type="scientific">Psylliodes chrysocephalus</name>
    <dbReference type="NCBI Taxonomy" id="3402493"/>
    <lineage>
        <taxon>Eukaryota</taxon>
        <taxon>Metazoa</taxon>
        <taxon>Ecdysozoa</taxon>
        <taxon>Arthropoda</taxon>
        <taxon>Hexapoda</taxon>
        <taxon>Insecta</taxon>
        <taxon>Pterygota</taxon>
        <taxon>Neoptera</taxon>
        <taxon>Endopterygota</taxon>
        <taxon>Coleoptera</taxon>
        <taxon>Polyphaga</taxon>
        <taxon>Cucujiformia</taxon>
        <taxon>Chrysomeloidea</taxon>
        <taxon>Chrysomelidae</taxon>
        <taxon>Galerucinae</taxon>
        <taxon>Alticini</taxon>
        <taxon>Psylliodes</taxon>
    </lineage>
</organism>
<accession>A0A9P0CH59</accession>
<dbReference type="Proteomes" id="UP001153636">
    <property type="component" value="Chromosome 1"/>
</dbReference>
<dbReference type="OrthoDB" id="6783358at2759"/>
<keyword evidence="2" id="KW-1185">Reference proteome</keyword>
<evidence type="ECO:0000313" key="1">
    <source>
        <dbReference type="EMBL" id="CAH1099099.1"/>
    </source>
</evidence>
<dbReference type="SUPFAM" id="SSF53098">
    <property type="entry name" value="Ribonuclease H-like"/>
    <property type="match status" value="1"/>
</dbReference>
<gene>
    <name evidence="1" type="ORF">PSYICH_LOCUS1226</name>
</gene>
<dbReference type="EMBL" id="OV651813">
    <property type="protein sequence ID" value="CAH1099099.1"/>
    <property type="molecule type" value="Genomic_DNA"/>
</dbReference>
<dbReference type="PANTHER" id="PTHR37162:SF1">
    <property type="entry name" value="BED-TYPE DOMAIN-CONTAINING PROTEIN"/>
    <property type="match status" value="1"/>
</dbReference>
<dbReference type="InterPro" id="IPR012337">
    <property type="entry name" value="RNaseH-like_sf"/>
</dbReference>
<evidence type="ECO:0000313" key="2">
    <source>
        <dbReference type="Proteomes" id="UP001153636"/>
    </source>
</evidence>
<dbReference type="AlphaFoldDB" id="A0A9P0CH59"/>
<sequence>MTTFQTNVDSNNNIKKTEIRFAAFAAEHNLSFNVMDHLSEVIRVSFFGSQIAKGYTNNRTKATVIINNKFLLIVDESTDKSGTKSLALVARVCNFKKADDLFLGLLPVASATADALYQKIRDFFVEHNIDYKKNLIGLCANYACQKLPELVEDLARDVHTYLQYSFKRQTKLLEFQEFVNVKPHKILQPSQTRWLSLHQVVVRFLEQYNALVLYFTDQASENIEKAQSILYRLNDPSVKLYYHFLDFALPFFTKLNLEMQSESTKIHTLHGKIENVLRSLLDCFIKKEYLEKTPIEDIQYKNSRFFLPIEEMYLGAYVVGSVTNKTHNLNAEELQNFRTRCLDFLIESCAQIYKRFDAKRTSMKILKDISIISPEQVISKKHNTIASLGMHFPNLVSANQLNELDREWRKLRNIDINDLKNLNISEFWSKISEMKCGDESFMFLTLCEFIFNVMCLPHSSPT</sequence>
<dbReference type="PANTHER" id="PTHR37162">
    <property type="entry name" value="HAT FAMILY DIMERISATION DOMAINCONTAINING PROTEIN-RELATED"/>
    <property type="match status" value="1"/>
</dbReference>